<protein>
    <submittedName>
        <fullName evidence="1">Uncharacterized protein</fullName>
    </submittedName>
</protein>
<reference evidence="2" key="1">
    <citation type="submission" date="2024-04" db="EMBL/GenBank/DDBJ databases">
        <title>Phylogenomic analyses of a clade within the roseobacter group suggest taxonomic reassignments of species of the genera Aestuariivita, Citreicella, Loktanella, Nautella, Pelagibaca, Ruegeria, Thalassobius, Thiobacimonas and Tropicibacter, and the proposal o.</title>
        <authorList>
            <person name="Jeon C.O."/>
        </authorList>
    </citation>
    <scope>NUCLEOTIDE SEQUENCE [LARGE SCALE GENOMIC DNA]</scope>
    <source>
        <strain evidence="2">SS1-5</strain>
    </source>
</reference>
<name>A0AAN0NIJ7_9RHOB</name>
<evidence type="ECO:0000313" key="1">
    <source>
        <dbReference type="EMBL" id="WZU67276.1"/>
    </source>
</evidence>
<sequence>MFVFNTETVPLHDETTLDVSGLALSLGQDVIADFDVGQDKQNLRDVAGVTDMRDPDLEVTQQGADTVVKIDNSSILLEDVVATDLTIANFLTDRRVVMEYGEVTINGDFVTVDLETDFENPVVLTFINGIAQDGVIDTRIRNVESDSFEIRLQSVDDQAALLEKMVDFVVVEAGVYQLENGAVIEAGLVSTDKVYQSTLREGFESVELRADFNGDAPASFTSVNTVNGGDFVTARADDITADSFELALAEAEANTDGHVVEDIAFLAIEQGAVGDFTTDTLFVNSDRLALEADVDLIQISELRGADTAVIRHDTATGEIFVQEGTTFDHETGHASDGISMLDLRSMKASCSA</sequence>
<dbReference type="KEGG" id="yrh:AABB31_20370"/>
<organism evidence="1 2">
    <name type="scientific">Yoonia rhodophyticola</name>
    <dbReference type="NCBI Taxonomy" id="3137370"/>
    <lineage>
        <taxon>Bacteria</taxon>
        <taxon>Pseudomonadati</taxon>
        <taxon>Pseudomonadota</taxon>
        <taxon>Alphaproteobacteria</taxon>
        <taxon>Rhodobacterales</taxon>
        <taxon>Paracoccaceae</taxon>
        <taxon>Yoonia</taxon>
    </lineage>
</organism>
<dbReference type="AlphaFoldDB" id="A0AAN0NIJ7"/>
<dbReference type="SUPFAM" id="SSF51120">
    <property type="entry name" value="beta-Roll"/>
    <property type="match status" value="1"/>
</dbReference>
<gene>
    <name evidence="1" type="ORF">AABB31_20370</name>
</gene>
<accession>A0AAN0NIJ7</accession>
<proteinExistence type="predicted"/>
<evidence type="ECO:0000313" key="2">
    <source>
        <dbReference type="Proteomes" id="UP001470809"/>
    </source>
</evidence>
<dbReference type="InterPro" id="IPR011049">
    <property type="entry name" value="Serralysin-like_metalloprot_C"/>
</dbReference>
<dbReference type="Proteomes" id="UP001470809">
    <property type="component" value="Chromosome"/>
</dbReference>
<dbReference type="RefSeq" id="WP_342076587.1">
    <property type="nucleotide sequence ID" value="NZ_CP151767.2"/>
</dbReference>
<reference evidence="1 2" key="2">
    <citation type="submission" date="2024-08" db="EMBL/GenBank/DDBJ databases">
        <title>Phylogenomic analyses of a clade within the roseobacter group suggest taxonomic reassignments of species of the genera Aestuariivita, Citreicella, Loktanella, Nautella, Pelagibaca, Ruegeria, Thalassobius, Thiobacimonas and Tropicibacter, and the proposal o.</title>
        <authorList>
            <person name="Jeon C.O."/>
        </authorList>
    </citation>
    <scope>NUCLEOTIDE SEQUENCE [LARGE SCALE GENOMIC DNA]</scope>
    <source>
        <strain evidence="1 2">SS1-5</strain>
    </source>
</reference>
<dbReference type="EMBL" id="CP151767">
    <property type="protein sequence ID" value="WZU67276.1"/>
    <property type="molecule type" value="Genomic_DNA"/>
</dbReference>
<keyword evidence="2" id="KW-1185">Reference proteome</keyword>